<dbReference type="InterPro" id="IPR050109">
    <property type="entry name" value="HTH-type_TetR-like_transc_reg"/>
</dbReference>
<dbReference type="InterPro" id="IPR001647">
    <property type="entry name" value="HTH_TetR"/>
</dbReference>
<dbReference type="Proteomes" id="UP001441944">
    <property type="component" value="Unassembled WGS sequence"/>
</dbReference>
<dbReference type="SUPFAM" id="SSF46689">
    <property type="entry name" value="Homeodomain-like"/>
    <property type="match status" value="1"/>
</dbReference>
<comment type="caution">
    <text evidence="4">The sequence shown here is derived from an EMBL/GenBank/DDBJ whole genome shotgun (WGS) entry which is preliminary data.</text>
</comment>
<gene>
    <name evidence="4" type="ORF">NBRC116598_40460</name>
</gene>
<dbReference type="PANTHER" id="PTHR30055:SF239">
    <property type="entry name" value="TRANSCRIPTIONAL REGULATORY PROTEIN"/>
    <property type="match status" value="1"/>
</dbReference>
<proteinExistence type="predicted"/>
<dbReference type="InterPro" id="IPR009057">
    <property type="entry name" value="Homeodomain-like_sf"/>
</dbReference>
<reference evidence="4 5" key="1">
    <citation type="submission" date="2024-04" db="EMBL/GenBank/DDBJ databases">
        <title>Draft genome sequence of Pseudophaeobacter arcticus NBRC 116598.</title>
        <authorList>
            <person name="Miyakawa T."/>
            <person name="Kusuya Y."/>
            <person name="Miura T."/>
        </authorList>
    </citation>
    <scope>NUCLEOTIDE SEQUENCE [LARGE SCALE GENOMIC DNA]</scope>
    <source>
        <strain evidence="4 5">SU-CL00105</strain>
    </source>
</reference>
<evidence type="ECO:0000259" key="3">
    <source>
        <dbReference type="PROSITE" id="PS50977"/>
    </source>
</evidence>
<evidence type="ECO:0000313" key="5">
    <source>
        <dbReference type="Proteomes" id="UP001441944"/>
    </source>
</evidence>
<evidence type="ECO:0000256" key="2">
    <source>
        <dbReference type="PROSITE-ProRule" id="PRU00335"/>
    </source>
</evidence>
<keyword evidence="5" id="KW-1185">Reference proteome</keyword>
<keyword evidence="1 2" id="KW-0238">DNA-binding</keyword>
<dbReference type="Pfam" id="PF00440">
    <property type="entry name" value="TetR_N"/>
    <property type="match status" value="1"/>
</dbReference>
<dbReference type="PANTHER" id="PTHR30055">
    <property type="entry name" value="HTH-TYPE TRANSCRIPTIONAL REGULATOR RUTR"/>
    <property type="match status" value="1"/>
</dbReference>
<feature type="domain" description="HTH tetR-type" evidence="3">
    <location>
        <begin position="10"/>
        <end position="70"/>
    </location>
</feature>
<dbReference type="PROSITE" id="PS50977">
    <property type="entry name" value="HTH_TETR_2"/>
    <property type="match status" value="1"/>
</dbReference>
<protein>
    <submittedName>
        <fullName evidence="4">TetR/AcrR family transcriptional regulator</fullName>
    </submittedName>
</protein>
<name>A0ABQ0ARU5_9RHOB</name>
<feature type="DNA-binding region" description="H-T-H motif" evidence="2">
    <location>
        <begin position="33"/>
        <end position="52"/>
    </location>
</feature>
<dbReference type="EMBL" id="BAABWU010000025">
    <property type="protein sequence ID" value="GAA6198601.1"/>
    <property type="molecule type" value="Genomic_DNA"/>
</dbReference>
<organism evidence="4 5">
    <name type="scientific">Pseudophaeobacter arcticus</name>
    <dbReference type="NCBI Taxonomy" id="385492"/>
    <lineage>
        <taxon>Bacteria</taxon>
        <taxon>Pseudomonadati</taxon>
        <taxon>Pseudomonadota</taxon>
        <taxon>Alphaproteobacteria</taxon>
        <taxon>Rhodobacterales</taxon>
        <taxon>Paracoccaceae</taxon>
        <taxon>Pseudophaeobacter</taxon>
    </lineage>
</organism>
<evidence type="ECO:0000313" key="4">
    <source>
        <dbReference type="EMBL" id="GAA6198601.1"/>
    </source>
</evidence>
<sequence length="213" mass="24455">MNIQNPSRPPTSEEAWLTAAYDELTNNGVEAVKIMALAKRLGVSRTSFYWHFKDREALLEAMIQHWEDKNTGNLVARTEAYAANVSEAIFNLFDCWLDADLFDAALDLAIRNWARNDAALQLRLDQADARREAAMTVMLQRFGYSLDTALVRARTMIYTQIGYISMQIQQPEERRMARMPDYIEVFTGQRPAQVDIDRFMARHQSTETPPTAE</sequence>
<evidence type="ECO:0000256" key="1">
    <source>
        <dbReference type="ARBA" id="ARBA00023125"/>
    </source>
</evidence>
<accession>A0ABQ0ARU5</accession>
<dbReference type="RefSeq" id="WP_353402529.1">
    <property type="nucleotide sequence ID" value="NZ_BAABWU010000025.1"/>
</dbReference>
<dbReference type="Gene3D" id="1.10.357.10">
    <property type="entry name" value="Tetracycline Repressor, domain 2"/>
    <property type="match status" value="1"/>
</dbReference>